<evidence type="ECO:0000256" key="1">
    <source>
        <dbReference type="ARBA" id="ARBA00022723"/>
    </source>
</evidence>
<dbReference type="Proteomes" id="UP001500665">
    <property type="component" value="Unassembled WGS sequence"/>
</dbReference>
<dbReference type="PROSITE" id="PS00934">
    <property type="entry name" value="GLYOXALASE_I_1"/>
    <property type="match status" value="1"/>
</dbReference>
<evidence type="ECO:0000259" key="2">
    <source>
        <dbReference type="PROSITE" id="PS51819"/>
    </source>
</evidence>
<dbReference type="PROSITE" id="PS51819">
    <property type="entry name" value="VOC"/>
    <property type="match status" value="1"/>
</dbReference>
<dbReference type="InterPro" id="IPR018146">
    <property type="entry name" value="Glyoxalase_1_CS"/>
</dbReference>
<dbReference type="PANTHER" id="PTHR21366">
    <property type="entry name" value="GLYOXALASE FAMILY PROTEIN"/>
    <property type="match status" value="1"/>
</dbReference>
<dbReference type="EMBL" id="BAAAHH010000012">
    <property type="protein sequence ID" value="GAA0952548.1"/>
    <property type="molecule type" value="Genomic_DNA"/>
</dbReference>
<dbReference type="InterPro" id="IPR050383">
    <property type="entry name" value="GlyoxalaseI/FosfomycinResist"/>
</dbReference>
<gene>
    <name evidence="3" type="ORF">GCM10009550_33420</name>
</gene>
<keyword evidence="4" id="KW-1185">Reference proteome</keyword>
<sequence length="140" mass="15044">MIAMSIELDHIVLWVADPLRSAEFYGTVLGLAPLRLAEFREGTAPFPSVRVSAGTIIDLMPLSLAPGMDAAAQGSAGHPVNHLCLSLDRDGYLALKERLAALGIPTPLTMKDSFGARGLAPETVYFTDPDRNVIEARHYA</sequence>
<evidence type="ECO:0000313" key="3">
    <source>
        <dbReference type="EMBL" id="GAA0952548.1"/>
    </source>
</evidence>
<reference evidence="4" key="1">
    <citation type="journal article" date="2019" name="Int. J. Syst. Evol. Microbiol.">
        <title>The Global Catalogue of Microorganisms (GCM) 10K type strain sequencing project: providing services to taxonomists for standard genome sequencing and annotation.</title>
        <authorList>
            <consortium name="The Broad Institute Genomics Platform"/>
            <consortium name="The Broad Institute Genome Sequencing Center for Infectious Disease"/>
            <person name="Wu L."/>
            <person name="Ma J."/>
        </authorList>
    </citation>
    <scope>NUCLEOTIDE SEQUENCE [LARGE SCALE GENOMIC DNA]</scope>
    <source>
        <strain evidence="4">JCM 10696</strain>
    </source>
</reference>
<dbReference type="SUPFAM" id="SSF54593">
    <property type="entry name" value="Glyoxalase/Bleomycin resistance protein/Dihydroxybiphenyl dioxygenase"/>
    <property type="match status" value="1"/>
</dbReference>
<dbReference type="Pfam" id="PF00903">
    <property type="entry name" value="Glyoxalase"/>
    <property type="match status" value="1"/>
</dbReference>
<keyword evidence="1" id="KW-0479">Metal-binding</keyword>
<dbReference type="InterPro" id="IPR029068">
    <property type="entry name" value="Glyas_Bleomycin-R_OHBP_Dase"/>
</dbReference>
<proteinExistence type="predicted"/>
<name>A0ABP4BNI5_9ACTN</name>
<dbReference type="InterPro" id="IPR037523">
    <property type="entry name" value="VOC_core"/>
</dbReference>
<dbReference type="Gene3D" id="3.10.180.10">
    <property type="entry name" value="2,3-Dihydroxybiphenyl 1,2-Dioxygenase, domain 1"/>
    <property type="match status" value="1"/>
</dbReference>
<comment type="caution">
    <text evidence="3">The sequence shown here is derived from an EMBL/GenBank/DDBJ whole genome shotgun (WGS) entry which is preliminary data.</text>
</comment>
<dbReference type="PANTHER" id="PTHR21366:SF14">
    <property type="entry name" value="GLYOXALASE DOMAIN-CONTAINING PROTEIN 5"/>
    <property type="match status" value="1"/>
</dbReference>
<feature type="domain" description="VOC" evidence="2">
    <location>
        <begin position="7"/>
        <end position="139"/>
    </location>
</feature>
<accession>A0ABP4BNI5</accession>
<protein>
    <submittedName>
        <fullName evidence="3">VOC family protein</fullName>
    </submittedName>
</protein>
<organism evidence="3 4">
    <name type="scientific">Actinocorallia libanotica</name>
    <dbReference type="NCBI Taxonomy" id="46162"/>
    <lineage>
        <taxon>Bacteria</taxon>
        <taxon>Bacillati</taxon>
        <taxon>Actinomycetota</taxon>
        <taxon>Actinomycetes</taxon>
        <taxon>Streptosporangiales</taxon>
        <taxon>Thermomonosporaceae</taxon>
        <taxon>Actinocorallia</taxon>
    </lineage>
</organism>
<dbReference type="InterPro" id="IPR004360">
    <property type="entry name" value="Glyas_Fos-R_dOase_dom"/>
</dbReference>
<evidence type="ECO:0000313" key="4">
    <source>
        <dbReference type="Proteomes" id="UP001500665"/>
    </source>
</evidence>